<protein>
    <recommendedName>
        <fullName evidence="4">Odorant receptor</fullName>
    </recommendedName>
</protein>
<organism evidence="2 3">
    <name type="scientific">Aphidius gifuensis</name>
    <name type="common">Parasitoid wasp</name>
    <dbReference type="NCBI Taxonomy" id="684658"/>
    <lineage>
        <taxon>Eukaryota</taxon>
        <taxon>Metazoa</taxon>
        <taxon>Ecdysozoa</taxon>
        <taxon>Arthropoda</taxon>
        <taxon>Hexapoda</taxon>
        <taxon>Insecta</taxon>
        <taxon>Pterygota</taxon>
        <taxon>Neoptera</taxon>
        <taxon>Endopterygota</taxon>
        <taxon>Hymenoptera</taxon>
        <taxon>Apocrita</taxon>
        <taxon>Ichneumonoidea</taxon>
        <taxon>Braconidae</taxon>
        <taxon>Aphidiinae</taxon>
        <taxon>Aphidius</taxon>
    </lineage>
</organism>
<keyword evidence="1" id="KW-1133">Transmembrane helix</keyword>
<dbReference type="Proteomes" id="UP000639338">
    <property type="component" value="Unassembled WGS sequence"/>
</dbReference>
<dbReference type="AlphaFoldDB" id="A0A834Y383"/>
<evidence type="ECO:0008006" key="4">
    <source>
        <dbReference type="Google" id="ProtNLM"/>
    </source>
</evidence>
<keyword evidence="1" id="KW-0472">Membrane</keyword>
<name>A0A834Y383_APHGI</name>
<proteinExistence type="predicted"/>
<feature type="transmembrane region" description="Helical" evidence="1">
    <location>
        <begin position="35"/>
        <end position="65"/>
    </location>
</feature>
<reference evidence="2 3" key="1">
    <citation type="submission" date="2020-08" db="EMBL/GenBank/DDBJ databases">
        <title>Aphidius gifuensis genome sequencing and assembly.</title>
        <authorList>
            <person name="Du Z."/>
        </authorList>
    </citation>
    <scope>NUCLEOTIDE SEQUENCE [LARGE SCALE GENOMIC DNA]</scope>
    <source>
        <strain evidence="2">YNYX2018</strain>
        <tissue evidence="2">Adults</tissue>
    </source>
</reference>
<gene>
    <name evidence="2" type="ORF">HCN44_001896</name>
</gene>
<dbReference type="EMBL" id="JACMRX010000001">
    <property type="protein sequence ID" value="KAF7996264.1"/>
    <property type="molecule type" value="Genomic_DNA"/>
</dbReference>
<keyword evidence="3" id="KW-1185">Reference proteome</keyword>
<evidence type="ECO:0000313" key="2">
    <source>
        <dbReference type="EMBL" id="KAF7996264.1"/>
    </source>
</evidence>
<accession>A0A834Y383</accession>
<comment type="caution">
    <text evidence="2">The sequence shown here is derived from an EMBL/GenBank/DDBJ whole genome shotgun (WGS) entry which is preliminary data.</text>
</comment>
<evidence type="ECO:0000313" key="3">
    <source>
        <dbReference type="Proteomes" id="UP000639338"/>
    </source>
</evidence>
<keyword evidence="1" id="KW-0812">Transmembrane</keyword>
<sequence length="99" mass="11045">MEIILADIGDKLPCLQCLFQPEYIPYLTTAGTVLLGWMVVCWFLNLLWTFLAPLAISILGVIIICPTTAKWCLKQLGPSVETALKDIVEKIQLSLPEIK</sequence>
<evidence type="ECO:0000256" key="1">
    <source>
        <dbReference type="SAM" id="Phobius"/>
    </source>
</evidence>